<dbReference type="PROSITE" id="PS50181">
    <property type="entry name" value="FBOX"/>
    <property type="match status" value="1"/>
</dbReference>
<dbReference type="InterPro" id="IPR011043">
    <property type="entry name" value="Gal_Oxase/kelch_b-propeller"/>
</dbReference>
<evidence type="ECO:0000259" key="2">
    <source>
        <dbReference type="PROSITE" id="PS50181"/>
    </source>
</evidence>
<dbReference type="AlphaFoldDB" id="A0AAP0X314"/>
<gene>
    <name evidence="3" type="ORF">L1049_016303</name>
</gene>
<proteinExistence type="predicted"/>
<dbReference type="SUPFAM" id="SSF50965">
    <property type="entry name" value="Galactose oxidase, central domain"/>
    <property type="match status" value="1"/>
</dbReference>
<dbReference type="SMART" id="SM00256">
    <property type="entry name" value="FBOX"/>
    <property type="match status" value="1"/>
</dbReference>
<dbReference type="InterPro" id="IPR017451">
    <property type="entry name" value="F-box-assoc_interact_dom"/>
</dbReference>
<dbReference type="Pfam" id="PF12937">
    <property type="entry name" value="F-box-like"/>
    <property type="match status" value="1"/>
</dbReference>
<organism evidence="3 4">
    <name type="scientific">Liquidambar formosana</name>
    <name type="common">Formosan gum</name>
    <dbReference type="NCBI Taxonomy" id="63359"/>
    <lineage>
        <taxon>Eukaryota</taxon>
        <taxon>Viridiplantae</taxon>
        <taxon>Streptophyta</taxon>
        <taxon>Embryophyta</taxon>
        <taxon>Tracheophyta</taxon>
        <taxon>Spermatophyta</taxon>
        <taxon>Magnoliopsida</taxon>
        <taxon>eudicotyledons</taxon>
        <taxon>Gunneridae</taxon>
        <taxon>Pentapetalae</taxon>
        <taxon>Saxifragales</taxon>
        <taxon>Altingiaceae</taxon>
        <taxon>Liquidambar</taxon>
    </lineage>
</organism>
<dbReference type="PANTHER" id="PTHR31672">
    <property type="entry name" value="BNACNNG10540D PROTEIN"/>
    <property type="match status" value="1"/>
</dbReference>
<reference evidence="3 4" key="1">
    <citation type="journal article" date="2024" name="Plant J.">
        <title>Genome sequences and population genomics reveal climatic adaptation and genomic divergence between two closely related sweetgum species.</title>
        <authorList>
            <person name="Xu W.Q."/>
            <person name="Ren C.Q."/>
            <person name="Zhang X.Y."/>
            <person name="Comes H.P."/>
            <person name="Liu X.H."/>
            <person name="Li Y.G."/>
            <person name="Kettle C.J."/>
            <person name="Jalonen R."/>
            <person name="Gaisberger H."/>
            <person name="Ma Y.Z."/>
            <person name="Qiu Y.X."/>
        </authorList>
    </citation>
    <scope>NUCLEOTIDE SEQUENCE [LARGE SCALE GENOMIC DNA]</scope>
    <source>
        <strain evidence="3">Hangzhou</strain>
    </source>
</reference>
<feature type="domain" description="F-box" evidence="2">
    <location>
        <begin position="12"/>
        <end position="57"/>
    </location>
</feature>
<feature type="compositionally biased region" description="Basic residues" evidence="1">
    <location>
        <begin position="403"/>
        <end position="413"/>
    </location>
</feature>
<dbReference type="Gene3D" id="1.20.1280.50">
    <property type="match status" value="1"/>
</dbReference>
<evidence type="ECO:0000313" key="3">
    <source>
        <dbReference type="EMBL" id="KAK9287861.1"/>
    </source>
</evidence>
<dbReference type="CDD" id="cd22157">
    <property type="entry name" value="F-box_AtFBW1-like"/>
    <property type="match status" value="1"/>
</dbReference>
<dbReference type="Proteomes" id="UP001415857">
    <property type="component" value="Unassembled WGS sequence"/>
</dbReference>
<feature type="region of interest" description="Disordered" evidence="1">
    <location>
        <begin position="397"/>
        <end position="416"/>
    </location>
</feature>
<dbReference type="InterPro" id="IPR006527">
    <property type="entry name" value="F-box-assoc_dom_typ1"/>
</dbReference>
<sequence length="430" mass="49507">MESVSKNQIEGAMPMPTLPHDIIVDILLRLPVKSLLRFKCVCELWDCLISSTQFVKMHLNQATRDVNNKRQRCLVSIDPPQSVDFEADGDDDDATVMFDNLLGIYPKHERMFVGSANGLVCLVIDVFYIILWNPSTREVNLLPKPKYLKKLPKPGKELDGFYGLCLDDLDLNFGLGYDSSIDDYKVLRLIPPFSRRFVKTKAEIFTLKTNSWRKIRNIHPSACLFNGAGTFSNGSLHWLVNHVTDEDQLKSTIISFDLATEKFQEVVPLPDHDDSSSKDFRVLGGCLSVLYQCANSFEVWVMKEYGVKTSWTKLVTIPCEKAPPSPGILDDDRFFLLYDDSLQPLCFSKNDKVLMTVSRFDLVMVMYDLKKDTFRRLPTYAHNDPVIYVESLISPNSNDGTARQRRRQWKRQKMNREERYFMNPQSGWEL</sequence>
<dbReference type="InterPro" id="IPR050796">
    <property type="entry name" value="SCF_F-box_component"/>
</dbReference>
<dbReference type="SUPFAM" id="SSF81383">
    <property type="entry name" value="F-box domain"/>
    <property type="match status" value="1"/>
</dbReference>
<comment type="caution">
    <text evidence="3">The sequence shown here is derived from an EMBL/GenBank/DDBJ whole genome shotgun (WGS) entry which is preliminary data.</text>
</comment>
<dbReference type="NCBIfam" id="TIGR01640">
    <property type="entry name" value="F_box_assoc_1"/>
    <property type="match status" value="1"/>
</dbReference>
<protein>
    <recommendedName>
        <fullName evidence="2">F-box domain-containing protein</fullName>
    </recommendedName>
</protein>
<name>A0AAP0X314_LIQFO</name>
<evidence type="ECO:0000313" key="4">
    <source>
        <dbReference type="Proteomes" id="UP001415857"/>
    </source>
</evidence>
<dbReference type="InterPro" id="IPR036047">
    <property type="entry name" value="F-box-like_dom_sf"/>
</dbReference>
<accession>A0AAP0X314</accession>
<evidence type="ECO:0000256" key="1">
    <source>
        <dbReference type="SAM" id="MobiDB-lite"/>
    </source>
</evidence>
<keyword evidence="4" id="KW-1185">Reference proteome</keyword>
<dbReference type="InterPro" id="IPR001810">
    <property type="entry name" value="F-box_dom"/>
</dbReference>
<dbReference type="EMBL" id="JBBPBK010000003">
    <property type="protein sequence ID" value="KAK9287861.1"/>
    <property type="molecule type" value="Genomic_DNA"/>
</dbReference>
<dbReference type="Pfam" id="PF07734">
    <property type="entry name" value="FBA_1"/>
    <property type="match status" value="1"/>
</dbReference>
<dbReference type="PANTHER" id="PTHR31672:SF13">
    <property type="entry name" value="F-BOX PROTEIN CPR30-LIKE"/>
    <property type="match status" value="1"/>
</dbReference>